<keyword evidence="2" id="KW-0169">Cobalamin biosynthesis</keyword>
<dbReference type="InterPro" id="IPR014776">
    <property type="entry name" value="4pyrrole_Mease_sub2"/>
</dbReference>
<evidence type="ECO:0000256" key="2">
    <source>
        <dbReference type="ARBA" id="ARBA00022573"/>
    </source>
</evidence>
<evidence type="ECO:0000256" key="3">
    <source>
        <dbReference type="ARBA" id="ARBA00022603"/>
    </source>
</evidence>
<dbReference type="GO" id="GO:0008276">
    <property type="term" value="F:protein methyltransferase activity"/>
    <property type="evidence" value="ECO:0007669"/>
    <property type="project" value="InterPro"/>
</dbReference>
<dbReference type="AlphaFoldDB" id="A0A1Z5HQ12"/>
<feature type="domain" description="Tetrapyrrole methylase" evidence="6">
    <location>
        <begin position="4"/>
        <end position="189"/>
    </location>
</feature>
<dbReference type="OrthoDB" id="9780707at2"/>
<accession>A0A1Z5HQ12</accession>
<dbReference type="RefSeq" id="WP_088553045.1">
    <property type="nucleotide sequence ID" value="NZ_BDGJ01000018.1"/>
</dbReference>
<dbReference type="PANTHER" id="PTHR43182:SF1">
    <property type="entry name" value="COBALT-PRECORRIN-7 C(5)-METHYLTRANSFERASE"/>
    <property type="match status" value="1"/>
</dbReference>
<evidence type="ECO:0000256" key="5">
    <source>
        <dbReference type="ARBA" id="ARBA00022691"/>
    </source>
</evidence>
<dbReference type="Gene3D" id="3.40.1010.10">
    <property type="entry name" value="Cobalt-precorrin-4 Transmethylase, Domain 1"/>
    <property type="match status" value="1"/>
</dbReference>
<dbReference type="Gene3D" id="3.30.950.10">
    <property type="entry name" value="Methyltransferase, Cobalt-precorrin-4 Transmethylase, Domain 2"/>
    <property type="match status" value="1"/>
</dbReference>
<sequence length="208" mass="22430">MVSKILVVGVGPGTGEYVTPAARKAVETADVLVGGRRALALFSYLSRPTHQITADLNETIEFIKANFRSKRVAVLVTGDPGCFSLLPLLVKHFGSENLEVVPGISSIQLAFARLKEVWQNVTLVSLHGRGLKELETVEDGSRLAILTDPRHTPAVIGRHLISLGLDDCPVAVCENLGLPEEKIVQTRLYLLPEYQGGENSVVVILDAG</sequence>
<dbReference type="NCBIfam" id="TIGR02467">
    <property type="entry name" value="CbiE"/>
    <property type="match status" value="1"/>
</dbReference>
<gene>
    <name evidence="7" type="ORF">KKC1_06890</name>
</gene>
<dbReference type="InterPro" id="IPR035996">
    <property type="entry name" value="4pyrrol_Methylase_sf"/>
</dbReference>
<reference evidence="8" key="1">
    <citation type="journal article" date="2017" name="Appl. Environ. Microbiol.">
        <title>Genomic analysis of Calderihabitans maritimus KKC1, a thermophilic hydrogenogenic carboxydotrophic bacterium isolated from marine sediment.</title>
        <authorList>
            <person name="Omae K."/>
            <person name="Yoneda Y."/>
            <person name="Fukuyama Y."/>
            <person name="Yoshida T."/>
            <person name="Sako Y."/>
        </authorList>
    </citation>
    <scope>NUCLEOTIDE SEQUENCE [LARGE SCALE GENOMIC DNA]</scope>
    <source>
        <strain evidence="8">KKC1</strain>
    </source>
</reference>
<dbReference type="UniPathway" id="UPA00148"/>
<dbReference type="GO" id="GO:0032259">
    <property type="term" value="P:methylation"/>
    <property type="evidence" value="ECO:0007669"/>
    <property type="project" value="UniProtKB-KW"/>
</dbReference>
<dbReference type="InterPro" id="IPR000878">
    <property type="entry name" value="4pyrrol_Mease"/>
</dbReference>
<evidence type="ECO:0000313" key="8">
    <source>
        <dbReference type="Proteomes" id="UP000197032"/>
    </source>
</evidence>
<dbReference type="EMBL" id="BDGJ01000018">
    <property type="protein sequence ID" value="GAW91528.1"/>
    <property type="molecule type" value="Genomic_DNA"/>
</dbReference>
<proteinExistence type="predicted"/>
<comment type="caution">
    <text evidence="7">The sequence shown here is derived from an EMBL/GenBank/DDBJ whole genome shotgun (WGS) entry which is preliminary data.</text>
</comment>
<dbReference type="Proteomes" id="UP000197032">
    <property type="component" value="Unassembled WGS sequence"/>
</dbReference>
<dbReference type="InterPro" id="IPR050714">
    <property type="entry name" value="Cobalamin_biosynth_MTase"/>
</dbReference>
<dbReference type="SUPFAM" id="SSF53790">
    <property type="entry name" value="Tetrapyrrole methylase"/>
    <property type="match status" value="1"/>
</dbReference>
<name>A0A1Z5HQ12_9FIRM</name>
<dbReference type="GO" id="GO:0009236">
    <property type="term" value="P:cobalamin biosynthetic process"/>
    <property type="evidence" value="ECO:0007669"/>
    <property type="project" value="UniProtKB-UniPathway"/>
</dbReference>
<organism evidence="7 8">
    <name type="scientific">Calderihabitans maritimus</name>
    <dbReference type="NCBI Taxonomy" id="1246530"/>
    <lineage>
        <taxon>Bacteria</taxon>
        <taxon>Bacillati</taxon>
        <taxon>Bacillota</taxon>
        <taxon>Clostridia</taxon>
        <taxon>Neomoorellales</taxon>
        <taxon>Calderihabitantaceae</taxon>
        <taxon>Calderihabitans</taxon>
    </lineage>
</organism>
<protein>
    <submittedName>
        <fullName evidence="7">Precorrin-6y C5,15-methyltransferase subunit CbiE</fullName>
    </submittedName>
</protein>
<dbReference type="CDD" id="cd11644">
    <property type="entry name" value="Precorrin-6Y-MT"/>
    <property type="match status" value="1"/>
</dbReference>
<keyword evidence="3 7" id="KW-0489">Methyltransferase</keyword>
<evidence type="ECO:0000313" key="7">
    <source>
        <dbReference type="EMBL" id="GAW91528.1"/>
    </source>
</evidence>
<dbReference type="PANTHER" id="PTHR43182">
    <property type="entry name" value="COBALT-PRECORRIN-6B C(15)-METHYLTRANSFERASE (DECARBOXYLATING)"/>
    <property type="match status" value="1"/>
</dbReference>
<keyword evidence="4 7" id="KW-0808">Transferase</keyword>
<comment type="pathway">
    <text evidence="1">Cofactor biosynthesis; adenosylcobalamin biosynthesis.</text>
</comment>
<evidence type="ECO:0000256" key="1">
    <source>
        <dbReference type="ARBA" id="ARBA00004953"/>
    </source>
</evidence>
<dbReference type="Pfam" id="PF00590">
    <property type="entry name" value="TP_methylase"/>
    <property type="match status" value="1"/>
</dbReference>
<dbReference type="InterPro" id="IPR012818">
    <property type="entry name" value="CbiE"/>
</dbReference>
<keyword evidence="5" id="KW-0949">S-adenosyl-L-methionine</keyword>
<keyword evidence="8" id="KW-1185">Reference proteome</keyword>
<dbReference type="InterPro" id="IPR014777">
    <property type="entry name" value="4pyrrole_Mease_sub1"/>
</dbReference>
<evidence type="ECO:0000256" key="4">
    <source>
        <dbReference type="ARBA" id="ARBA00022679"/>
    </source>
</evidence>
<evidence type="ECO:0000259" key="6">
    <source>
        <dbReference type="Pfam" id="PF00590"/>
    </source>
</evidence>